<proteinExistence type="predicted"/>
<dbReference type="STRING" id="489703.SAMN04488038_10898"/>
<dbReference type="OrthoDB" id="5619888at2"/>
<reference evidence="3 4" key="1">
    <citation type="submission" date="2016-10" db="EMBL/GenBank/DDBJ databases">
        <authorList>
            <person name="de Groot N.N."/>
        </authorList>
    </citation>
    <scope>NUCLEOTIDE SEQUENCE [LARGE SCALE GENOMIC DNA]</scope>
    <source>
        <strain evidence="3 4">DSM 25927</strain>
    </source>
</reference>
<dbReference type="SUPFAM" id="SSF50494">
    <property type="entry name" value="Trypsin-like serine proteases"/>
    <property type="match status" value="1"/>
</dbReference>
<dbReference type="Gene3D" id="2.40.10.10">
    <property type="entry name" value="Trypsin-like serine proteases"/>
    <property type="match status" value="2"/>
</dbReference>
<gene>
    <name evidence="3" type="ORF">SAMN04488038_10898</name>
</gene>
<feature type="signal peptide" evidence="2">
    <location>
        <begin position="1"/>
        <end position="16"/>
    </location>
</feature>
<dbReference type="EMBL" id="FOFS01000008">
    <property type="protein sequence ID" value="SEQ59547.1"/>
    <property type="molecule type" value="Genomic_DNA"/>
</dbReference>
<dbReference type="InterPro" id="IPR043504">
    <property type="entry name" value="Peptidase_S1_PA_chymotrypsin"/>
</dbReference>
<evidence type="ECO:0000256" key="1">
    <source>
        <dbReference type="SAM" id="MobiDB-lite"/>
    </source>
</evidence>
<evidence type="ECO:0000313" key="3">
    <source>
        <dbReference type="EMBL" id="SEQ59547.1"/>
    </source>
</evidence>
<keyword evidence="4" id="KW-1185">Reference proteome</keyword>
<dbReference type="PANTHER" id="PTHR36234:SF5">
    <property type="entry name" value="LYSYL ENDOPEPTIDASE"/>
    <property type="match status" value="1"/>
</dbReference>
<keyword evidence="2" id="KW-0732">Signal</keyword>
<evidence type="ECO:0008006" key="5">
    <source>
        <dbReference type="Google" id="ProtNLM"/>
    </source>
</evidence>
<evidence type="ECO:0000313" key="4">
    <source>
        <dbReference type="Proteomes" id="UP000199233"/>
    </source>
</evidence>
<name>A0A1H9HBB8_9GAMM</name>
<protein>
    <recommendedName>
        <fullName evidence="5">Trypsin</fullName>
    </recommendedName>
</protein>
<feature type="compositionally biased region" description="Gly residues" evidence="1">
    <location>
        <begin position="460"/>
        <end position="474"/>
    </location>
</feature>
<dbReference type="PANTHER" id="PTHR36234">
    <property type="entry name" value="LYSYL ENDOPEPTIDASE"/>
    <property type="match status" value="1"/>
</dbReference>
<accession>A0A1H9HBB8</accession>
<feature type="region of interest" description="Disordered" evidence="1">
    <location>
        <begin position="447"/>
        <end position="474"/>
    </location>
</feature>
<organism evidence="3 4">
    <name type="scientific">Solimonas aquatica</name>
    <dbReference type="NCBI Taxonomy" id="489703"/>
    <lineage>
        <taxon>Bacteria</taxon>
        <taxon>Pseudomonadati</taxon>
        <taxon>Pseudomonadota</taxon>
        <taxon>Gammaproteobacteria</taxon>
        <taxon>Nevskiales</taxon>
        <taxon>Nevskiaceae</taxon>
        <taxon>Solimonas</taxon>
    </lineage>
</organism>
<dbReference type="RefSeq" id="WP_143068929.1">
    <property type="nucleotide sequence ID" value="NZ_FOFS01000008.1"/>
</dbReference>
<feature type="chain" id="PRO_5011777962" description="Trypsin" evidence="2">
    <location>
        <begin position="17"/>
        <end position="503"/>
    </location>
</feature>
<sequence length="503" mass="51728">MRIVIVLWMVPLLCQAYTPPAETGAIPALTLAATQPAPDAVLPALQPYQYAQAQNLDADVSSGSWSQDSNGLWHWRLRLSAPGALSLALRLQSLQLPEQAELWFYDTAGRDVQGPFTNADGDSLLTPLVRSDEAVLDASMPAKARDSFALRLTQIFLGIRPLLLDDYAKSAFGTAGACTIDVACSDGDAWRDDIRSVVLITIEGTTLCTGTLMNNTAQDDRALILTAEHCGVDASTVSQTRAYFNVQKSRCAGGSSSGITQNMTGARVLAASTTLSNTDYTLFELSGKPPLTYNVYYAGWDVTGAVPASGVGISHPSGDDKKISTFSSPPSSQNSICIGLLGVGNVCVGITIRAWSVSWSRGATQPGSSGSGLWNPQHRVVATLSGGNDGCSSSDPSRSNGGTAVYQRLDLAWSAASSTGTKLQALLDPLNTGCTGLSGKNYGNASTSGCGSVPGSSGQDSGGGGSSSGGGGGGGGMGLLGLLPLLALGTLRHARRATGSGAP</sequence>
<dbReference type="AlphaFoldDB" id="A0A1H9HBB8"/>
<dbReference type="InterPro" id="IPR009003">
    <property type="entry name" value="Peptidase_S1_PA"/>
</dbReference>
<evidence type="ECO:0000256" key="2">
    <source>
        <dbReference type="SAM" id="SignalP"/>
    </source>
</evidence>
<dbReference type="Proteomes" id="UP000199233">
    <property type="component" value="Unassembled WGS sequence"/>
</dbReference>